<sequence length="171" mass="18825">MAHCLVLALMAGASLGCTGSAKTETLTVQHYKVPCQGESTMMCYLVKKQDQADWEYFYDEIQGLDYEWGYVYTLEVSTETITNPPQDGSSIATKVEKVLKKEKVAEGTTFELPLTVEGAPMLTQKGQSWSYFNTIEVVSSASLDSLIKKSSTGVFEQQAGKSNILRLVSVK</sequence>
<dbReference type="STRING" id="760192.Halhy_2942"/>
<accession>F4L5E2</accession>
<dbReference type="AlphaFoldDB" id="F4L5E2"/>
<evidence type="ECO:0000313" key="3">
    <source>
        <dbReference type="Proteomes" id="UP000008461"/>
    </source>
</evidence>
<evidence type="ECO:0000313" key="2">
    <source>
        <dbReference type="EMBL" id="AEE50806.1"/>
    </source>
</evidence>
<dbReference type="KEGG" id="hhy:Halhy_2942"/>
<protein>
    <recommendedName>
        <fullName evidence="1">DUF4377 domain-containing protein</fullName>
    </recommendedName>
</protein>
<name>F4L5E2_HALH1</name>
<dbReference type="Proteomes" id="UP000008461">
    <property type="component" value="Chromosome"/>
</dbReference>
<dbReference type="HOGENOM" id="CLU_1560793_0_0_10"/>
<dbReference type="eggNOG" id="COG3042">
    <property type="taxonomic scope" value="Bacteria"/>
</dbReference>
<dbReference type="Pfam" id="PF14302">
    <property type="entry name" value="DUF4377"/>
    <property type="match status" value="1"/>
</dbReference>
<dbReference type="EMBL" id="CP002691">
    <property type="protein sequence ID" value="AEE50806.1"/>
    <property type="molecule type" value="Genomic_DNA"/>
</dbReference>
<keyword evidence="3" id="KW-1185">Reference proteome</keyword>
<evidence type="ECO:0000259" key="1">
    <source>
        <dbReference type="Pfam" id="PF14302"/>
    </source>
</evidence>
<reference evidence="2 3" key="1">
    <citation type="journal article" date="2011" name="Stand. Genomic Sci.">
        <title>Complete genome sequence of Haliscomenobacter hydrossis type strain (O).</title>
        <authorList>
            <consortium name="US DOE Joint Genome Institute (JGI-PGF)"/>
            <person name="Daligault H."/>
            <person name="Lapidus A."/>
            <person name="Zeytun A."/>
            <person name="Nolan M."/>
            <person name="Lucas S."/>
            <person name="Del Rio T.G."/>
            <person name="Tice H."/>
            <person name="Cheng J.F."/>
            <person name="Tapia R."/>
            <person name="Han C."/>
            <person name="Goodwin L."/>
            <person name="Pitluck S."/>
            <person name="Liolios K."/>
            <person name="Pagani I."/>
            <person name="Ivanova N."/>
            <person name="Huntemann M."/>
            <person name="Mavromatis K."/>
            <person name="Mikhailova N."/>
            <person name="Pati A."/>
            <person name="Chen A."/>
            <person name="Palaniappan K."/>
            <person name="Land M."/>
            <person name="Hauser L."/>
            <person name="Brambilla E.M."/>
            <person name="Rohde M."/>
            <person name="Verbarg S."/>
            <person name="Goker M."/>
            <person name="Bristow J."/>
            <person name="Eisen J.A."/>
            <person name="Markowitz V."/>
            <person name="Hugenholtz P."/>
            <person name="Kyrpides N.C."/>
            <person name="Klenk H.P."/>
            <person name="Woyke T."/>
        </authorList>
    </citation>
    <scope>NUCLEOTIDE SEQUENCE [LARGE SCALE GENOMIC DNA]</scope>
    <source>
        <strain evidence="3">ATCC 27775 / DSM 1100 / LMG 10767 / O</strain>
    </source>
</reference>
<dbReference type="InterPro" id="IPR025485">
    <property type="entry name" value="DUF4377"/>
</dbReference>
<feature type="domain" description="DUF4377" evidence="1">
    <location>
        <begin position="27"/>
        <end position="101"/>
    </location>
</feature>
<reference key="2">
    <citation type="submission" date="2011-04" db="EMBL/GenBank/DDBJ databases">
        <title>Complete sequence of chromosome of Haliscomenobacter hydrossis DSM 1100.</title>
        <authorList>
            <consortium name="US DOE Joint Genome Institute (JGI-PGF)"/>
            <person name="Lucas S."/>
            <person name="Han J."/>
            <person name="Lapidus A."/>
            <person name="Bruce D."/>
            <person name="Goodwin L."/>
            <person name="Pitluck S."/>
            <person name="Peters L."/>
            <person name="Kyrpides N."/>
            <person name="Mavromatis K."/>
            <person name="Ivanova N."/>
            <person name="Ovchinnikova G."/>
            <person name="Pagani I."/>
            <person name="Daligault H."/>
            <person name="Detter J.C."/>
            <person name="Han C."/>
            <person name="Land M."/>
            <person name="Hauser L."/>
            <person name="Markowitz V."/>
            <person name="Cheng J.-F."/>
            <person name="Hugenholtz P."/>
            <person name="Woyke T."/>
            <person name="Wu D."/>
            <person name="Verbarg S."/>
            <person name="Frueling A."/>
            <person name="Brambilla E."/>
            <person name="Klenk H.-P."/>
            <person name="Eisen J.A."/>
        </authorList>
    </citation>
    <scope>NUCLEOTIDE SEQUENCE</scope>
    <source>
        <strain>DSM 1100</strain>
    </source>
</reference>
<dbReference type="RefSeq" id="WP_013765349.1">
    <property type="nucleotide sequence ID" value="NC_015510.1"/>
</dbReference>
<organism evidence="2 3">
    <name type="scientific">Haliscomenobacter hydrossis (strain ATCC 27775 / DSM 1100 / LMG 10767 / O)</name>
    <dbReference type="NCBI Taxonomy" id="760192"/>
    <lineage>
        <taxon>Bacteria</taxon>
        <taxon>Pseudomonadati</taxon>
        <taxon>Bacteroidota</taxon>
        <taxon>Saprospiria</taxon>
        <taxon>Saprospirales</taxon>
        <taxon>Haliscomenobacteraceae</taxon>
        <taxon>Haliscomenobacter</taxon>
    </lineage>
</organism>
<gene>
    <name evidence="2" type="ordered locus">Halhy_2942</name>
</gene>
<proteinExistence type="predicted"/>